<evidence type="ECO:0000259" key="10">
    <source>
        <dbReference type="PROSITE" id="PS50111"/>
    </source>
</evidence>
<dbReference type="CDD" id="cd12914">
    <property type="entry name" value="PDC1_DGC_like"/>
    <property type="match status" value="1"/>
</dbReference>
<evidence type="ECO:0000256" key="7">
    <source>
        <dbReference type="ARBA" id="ARBA00029447"/>
    </source>
</evidence>
<feature type="domain" description="Methyl-accepting transducer" evidence="10">
    <location>
        <begin position="366"/>
        <end position="581"/>
    </location>
</feature>
<dbReference type="InterPro" id="IPR051310">
    <property type="entry name" value="MCP_chemotaxis"/>
</dbReference>
<evidence type="ECO:0000256" key="5">
    <source>
        <dbReference type="ARBA" id="ARBA00022989"/>
    </source>
</evidence>
<dbReference type="SMART" id="SM00304">
    <property type="entry name" value="HAMP"/>
    <property type="match status" value="1"/>
</dbReference>
<comment type="caution">
    <text evidence="12">The sequence shown here is derived from an EMBL/GenBank/DDBJ whole genome shotgun (WGS) entry which is preliminary data.</text>
</comment>
<keyword evidence="4 9" id="KW-0812">Transmembrane</keyword>
<sequence length="597" mass="64409">MKIKTILARLLLGFGGTALILILTLSAVVILITIESVGTITDRSSENLVMSKSDEISRWIDGLTNEIHIYSNLNVIRTADPEGTTEYLISRQDKLNSDFAMIFFAWTDGYYKTSLGVEGNIAERPYFKEIISGKSDLVVSNPVISKSLGIPTFVIAEAVKDDAGNIVGVFCASVTLDTLSSIVESVQLGDTGFGFIVDSTGLVIAHPNEKYRMSLNIGESEVIGFIGLDKVLEKSNDGEKAFRRVTTPEGEILNVFTTSIKSVSGWYMSATIDEEEYLAPVLKTVNLIILTVLIITAIQILLIVFIARSIVKPLLNLVSFTGRLAEGDLTISLNMKKRNDEIGLLAGSIVDMSEKLQEIIRNIVVSVDNVTSGSNQISESAQLLSQGASEQAAGAEEVSSSMEEMNSNIQHSNDNALMTEKISLKVVEDAQNSGASVAQTVSAMDEIADKVSIIEEIARQTNLLALNAAIEAARAGEQGKGFAVVASEVRKLAERSGQAAGEIGTLTFNSVKVAREAGDLIEKLVPDIQKTAELVQEISSSSQEQKTGVDQINTSINQLDRVIQQNSASSEELASTSEELSAQAQMLHDLVRFFTID</sequence>
<protein>
    <submittedName>
        <fullName evidence="12">Methyl-accepting chemotaxis protein</fullName>
    </submittedName>
</protein>
<evidence type="ECO:0000259" key="11">
    <source>
        <dbReference type="PROSITE" id="PS50885"/>
    </source>
</evidence>
<evidence type="ECO:0000256" key="1">
    <source>
        <dbReference type="ARBA" id="ARBA00004651"/>
    </source>
</evidence>
<accession>A0A841RE60</accession>
<dbReference type="GO" id="GO:0005886">
    <property type="term" value="C:plasma membrane"/>
    <property type="evidence" value="ECO:0007669"/>
    <property type="project" value="UniProtKB-SubCell"/>
</dbReference>
<dbReference type="PROSITE" id="PS50111">
    <property type="entry name" value="CHEMOTAXIS_TRANSDUC_2"/>
    <property type="match status" value="1"/>
</dbReference>
<evidence type="ECO:0000313" key="12">
    <source>
        <dbReference type="EMBL" id="MBB6480652.1"/>
    </source>
</evidence>
<evidence type="ECO:0000256" key="6">
    <source>
        <dbReference type="ARBA" id="ARBA00023136"/>
    </source>
</evidence>
<keyword evidence="6 9" id="KW-0472">Membrane</keyword>
<dbReference type="Pfam" id="PF00672">
    <property type="entry name" value="HAMP"/>
    <property type="match status" value="1"/>
</dbReference>
<evidence type="ECO:0000256" key="3">
    <source>
        <dbReference type="ARBA" id="ARBA00022500"/>
    </source>
</evidence>
<dbReference type="CDD" id="cd12912">
    <property type="entry name" value="PDC2_MCP_like"/>
    <property type="match status" value="1"/>
</dbReference>
<reference evidence="12 13" key="1">
    <citation type="submission" date="2020-08" db="EMBL/GenBank/DDBJ databases">
        <title>Genomic Encyclopedia of Type Strains, Phase IV (KMG-IV): sequencing the most valuable type-strain genomes for metagenomic binning, comparative biology and taxonomic classification.</title>
        <authorList>
            <person name="Goeker M."/>
        </authorList>
    </citation>
    <scope>NUCLEOTIDE SEQUENCE [LARGE SCALE GENOMIC DNA]</scope>
    <source>
        <strain evidence="12 13">DSM 2461</strain>
    </source>
</reference>
<dbReference type="SUPFAM" id="SSF103190">
    <property type="entry name" value="Sensory domain-like"/>
    <property type="match status" value="1"/>
</dbReference>
<comment type="subcellular location">
    <subcellularLocation>
        <location evidence="1">Cell membrane</location>
        <topology evidence="1">Multi-pass membrane protein</topology>
    </subcellularLocation>
</comment>
<comment type="similarity">
    <text evidence="7">Belongs to the methyl-accepting chemotaxis (MCP) protein family.</text>
</comment>
<keyword evidence="8" id="KW-0807">Transducer</keyword>
<dbReference type="PANTHER" id="PTHR43531:SF11">
    <property type="entry name" value="METHYL-ACCEPTING CHEMOTAXIS PROTEIN 3"/>
    <property type="match status" value="1"/>
</dbReference>
<dbReference type="PANTHER" id="PTHR43531">
    <property type="entry name" value="PROTEIN ICFG"/>
    <property type="match status" value="1"/>
</dbReference>
<evidence type="ECO:0000256" key="9">
    <source>
        <dbReference type="SAM" id="Phobius"/>
    </source>
</evidence>
<dbReference type="InterPro" id="IPR029151">
    <property type="entry name" value="Sensor-like_sf"/>
</dbReference>
<feature type="transmembrane region" description="Helical" evidence="9">
    <location>
        <begin position="287"/>
        <end position="307"/>
    </location>
</feature>
<evidence type="ECO:0000256" key="4">
    <source>
        <dbReference type="ARBA" id="ARBA00022692"/>
    </source>
</evidence>
<evidence type="ECO:0000256" key="8">
    <source>
        <dbReference type="PROSITE-ProRule" id="PRU00284"/>
    </source>
</evidence>
<dbReference type="GO" id="GO:0006935">
    <property type="term" value="P:chemotaxis"/>
    <property type="evidence" value="ECO:0007669"/>
    <property type="project" value="UniProtKB-KW"/>
</dbReference>
<dbReference type="RefSeq" id="WP_221439862.1">
    <property type="nucleotide sequence ID" value="NZ_JACHGJ010000004.1"/>
</dbReference>
<dbReference type="Gene3D" id="3.30.450.20">
    <property type="entry name" value="PAS domain"/>
    <property type="match status" value="2"/>
</dbReference>
<dbReference type="SUPFAM" id="SSF58104">
    <property type="entry name" value="Methyl-accepting chemotaxis protein (MCP) signaling domain"/>
    <property type="match status" value="1"/>
</dbReference>
<organism evidence="12 13">
    <name type="scientific">Spirochaeta isovalerica</name>
    <dbReference type="NCBI Taxonomy" id="150"/>
    <lineage>
        <taxon>Bacteria</taxon>
        <taxon>Pseudomonadati</taxon>
        <taxon>Spirochaetota</taxon>
        <taxon>Spirochaetia</taxon>
        <taxon>Spirochaetales</taxon>
        <taxon>Spirochaetaceae</taxon>
        <taxon>Spirochaeta</taxon>
    </lineage>
</organism>
<keyword evidence="2" id="KW-1003">Cell membrane</keyword>
<dbReference type="GO" id="GO:0004888">
    <property type="term" value="F:transmembrane signaling receptor activity"/>
    <property type="evidence" value="ECO:0007669"/>
    <property type="project" value="TreeGrafter"/>
</dbReference>
<dbReference type="CDD" id="cd06225">
    <property type="entry name" value="HAMP"/>
    <property type="match status" value="1"/>
</dbReference>
<gene>
    <name evidence="12" type="ORF">HNR50_002325</name>
</gene>
<dbReference type="FunFam" id="1.10.287.950:FF:000001">
    <property type="entry name" value="Methyl-accepting chemotaxis sensory transducer"/>
    <property type="match status" value="1"/>
</dbReference>
<dbReference type="Pfam" id="PF02743">
    <property type="entry name" value="dCache_1"/>
    <property type="match status" value="1"/>
</dbReference>
<keyword evidence="3" id="KW-0145">Chemotaxis</keyword>
<dbReference type="AlphaFoldDB" id="A0A841RE60"/>
<dbReference type="InterPro" id="IPR033479">
    <property type="entry name" value="dCache_1"/>
</dbReference>
<dbReference type="SMART" id="SM00283">
    <property type="entry name" value="MA"/>
    <property type="match status" value="1"/>
</dbReference>
<dbReference type="GO" id="GO:0007165">
    <property type="term" value="P:signal transduction"/>
    <property type="evidence" value="ECO:0007669"/>
    <property type="project" value="UniProtKB-KW"/>
</dbReference>
<dbReference type="Proteomes" id="UP000587760">
    <property type="component" value="Unassembled WGS sequence"/>
</dbReference>
<dbReference type="CDD" id="cd11386">
    <property type="entry name" value="MCP_signal"/>
    <property type="match status" value="1"/>
</dbReference>
<evidence type="ECO:0000313" key="13">
    <source>
        <dbReference type="Proteomes" id="UP000587760"/>
    </source>
</evidence>
<name>A0A841RE60_9SPIO</name>
<dbReference type="Pfam" id="PF00015">
    <property type="entry name" value="MCPsignal"/>
    <property type="match status" value="1"/>
</dbReference>
<feature type="domain" description="HAMP" evidence="11">
    <location>
        <begin position="308"/>
        <end position="361"/>
    </location>
</feature>
<dbReference type="Gene3D" id="1.10.287.950">
    <property type="entry name" value="Methyl-accepting chemotaxis protein"/>
    <property type="match status" value="1"/>
</dbReference>
<keyword evidence="13" id="KW-1185">Reference proteome</keyword>
<dbReference type="PROSITE" id="PS50885">
    <property type="entry name" value="HAMP"/>
    <property type="match status" value="1"/>
</dbReference>
<dbReference type="EMBL" id="JACHGJ010000004">
    <property type="protein sequence ID" value="MBB6480652.1"/>
    <property type="molecule type" value="Genomic_DNA"/>
</dbReference>
<keyword evidence="5 9" id="KW-1133">Transmembrane helix</keyword>
<dbReference type="InterPro" id="IPR004089">
    <property type="entry name" value="MCPsignal_dom"/>
</dbReference>
<dbReference type="InterPro" id="IPR003660">
    <property type="entry name" value="HAMP_dom"/>
</dbReference>
<evidence type="ECO:0000256" key="2">
    <source>
        <dbReference type="ARBA" id="ARBA00022475"/>
    </source>
</evidence>
<feature type="transmembrane region" description="Helical" evidence="9">
    <location>
        <begin position="12"/>
        <end position="34"/>
    </location>
</feature>
<proteinExistence type="inferred from homology"/>